<dbReference type="InterPro" id="IPR025161">
    <property type="entry name" value="IS402-like_dom"/>
</dbReference>
<dbReference type="PANTHER" id="PTHR30007">
    <property type="entry name" value="PHP DOMAIN PROTEIN"/>
    <property type="match status" value="1"/>
</dbReference>
<reference evidence="3 4" key="1">
    <citation type="submission" date="2019-09" db="EMBL/GenBank/DDBJ databases">
        <title>Paraburkholderia podalyriae sp. nov., A South African Podalyria-associated rhizobium.</title>
        <authorList>
            <person name="Mavima L."/>
            <person name="Beukes C.W."/>
            <person name="Palmer M."/>
            <person name="De Meyer S.E."/>
            <person name="James E.K."/>
            <person name="Maluk M."/>
            <person name="Avontuur J.R."/>
            <person name="Chan W.Y."/>
            <person name="Venter S.N."/>
            <person name="Steenkamp E.T."/>
        </authorList>
    </citation>
    <scope>NUCLEOTIDE SEQUENCE [LARGE SCALE GENOMIC DNA]</scope>
    <source>
        <strain evidence="3 4">WC7.3b</strain>
    </source>
</reference>
<proteinExistence type="predicted"/>
<gene>
    <name evidence="3" type="ORF">F6X42_39740</name>
</gene>
<dbReference type="InterPro" id="IPR002559">
    <property type="entry name" value="Transposase_11"/>
</dbReference>
<dbReference type="EMBL" id="VZQQ01000095">
    <property type="protein sequence ID" value="MBC8752338.1"/>
    <property type="molecule type" value="Genomic_DNA"/>
</dbReference>
<evidence type="ECO:0000259" key="2">
    <source>
        <dbReference type="Pfam" id="PF13340"/>
    </source>
</evidence>
<name>A0ABR7Q1D8_9BURK</name>
<dbReference type="Proteomes" id="UP000736373">
    <property type="component" value="Unassembled WGS sequence"/>
</dbReference>
<feature type="domain" description="Insertion element IS402-like" evidence="2">
    <location>
        <begin position="24"/>
        <end position="94"/>
    </location>
</feature>
<accession>A0ABR7Q1D8</accession>
<evidence type="ECO:0000313" key="4">
    <source>
        <dbReference type="Proteomes" id="UP000736373"/>
    </source>
</evidence>
<dbReference type="Pfam" id="PF01609">
    <property type="entry name" value="DDE_Tnp_1"/>
    <property type="match status" value="1"/>
</dbReference>
<dbReference type="PANTHER" id="PTHR30007:SF0">
    <property type="entry name" value="TRANSPOSASE"/>
    <property type="match status" value="1"/>
</dbReference>
<dbReference type="Pfam" id="PF13340">
    <property type="entry name" value="DUF4096"/>
    <property type="match status" value="1"/>
</dbReference>
<keyword evidence="4" id="KW-1185">Reference proteome</keyword>
<evidence type="ECO:0000313" key="3">
    <source>
        <dbReference type="EMBL" id="MBC8752338.1"/>
    </source>
</evidence>
<feature type="domain" description="Transposase IS4-like" evidence="1">
    <location>
        <begin position="115"/>
        <end position="275"/>
    </location>
</feature>
<protein>
    <submittedName>
        <fullName evidence="3">Transposase</fullName>
    </submittedName>
</protein>
<evidence type="ECO:0000259" key="1">
    <source>
        <dbReference type="Pfam" id="PF01609"/>
    </source>
</evidence>
<comment type="caution">
    <text evidence="3">The sequence shown here is derived from an EMBL/GenBank/DDBJ whole genome shotgun (WGS) entry which is preliminary data.</text>
</comment>
<sequence>MAESQSWQEIPTRLSVEEFEQFVWPHLSKGRRGPARKLSAHAIFNYILKALYLGCQWKELPIEKDWHGRPEIHYTRIYRAFRRWESDGCLDAIFEASVFRLHGDHRLDTRIIHGDGTTTAAKKGGDNLGFSGHKKLKGCKVVALCDRNCNVIAPFVRAPGNRNESPLLREALPRLTSIARAVGLDLRGTVMSLDGVYDCRPNRKAIFNRGMVPNINPNSRGRKGPKCGRKPLFDPAIFKERFRTIERVFAWEDKFRRLLLRFERLSHLHYALKTLAYTMINLRHY</sequence>
<organism evidence="3 4">
    <name type="scientific">Paraburkholderia podalyriae</name>
    <dbReference type="NCBI Taxonomy" id="1938811"/>
    <lineage>
        <taxon>Bacteria</taxon>
        <taxon>Pseudomonadati</taxon>
        <taxon>Pseudomonadota</taxon>
        <taxon>Betaproteobacteria</taxon>
        <taxon>Burkholderiales</taxon>
        <taxon>Burkholderiaceae</taxon>
        <taxon>Paraburkholderia</taxon>
    </lineage>
</organism>